<accession>A0AAY4CSZ3</accession>
<dbReference type="InterPro" id="IPR017441">
    <property type="entry name" value="Protein_kinase_ATP_BS"/>
</dbReference>
<evidence type="ECO:0000256" key="14">
    <source>
        <dbReference type="PROSITE-ProRule" id="PRU10141"/>
    </source>
</evidence>
<feature type="domain" description="Protein kinase" evidence="16">
    <location>
        <begin position="13"/>
        <end position="271"/>
    </location>
</feature>
<proteinExistence type="inferred from homology"/>
<evidence type="ECO:0000256" key="12">
    <source>
        <dbReference type="ARBA" id="ARBA00056581"/>
    </source>
</evidence>
<evidence type="ECO:0000313" key="17">
    <source>
        <dbReference type="Ensembl" id="ENSDCDP00010035446.1"/>
    </source>
</evidence>
<dbReference type="Pfam" id="PF08332">
    <property type="entry name" value="CaMKII_AD"/>
    <property type="match status" value="1"/>
</dbReference>
<dbReference type="Gene3D" id="6.10.140.620">
    <property type="match status" value="1"/>
</dbReference>
<dbReference type="GO" id="GO:0004683">
    <property type="term" value="F:calcium/calmodulin-dependent protein kinase activity"/>
    <property type="evidence" value="ECO:0007669"/>
    <property type="project" value="UniProtKB-EC"/>
</dbReference>
<evidence type="ECO:0000256" key="6">
    <source>
        <dbReference type="ARBA" id="ARBA00022741"/>
    </source>
</evidence>
<dbReference type="AlphaFoldDB" id="A0AAY4CSZ3"/>
<dbReference type="PROSITE" id="PS00108">
    <property type="entry name" value="PROTEIN_KINASE_ST"/>
    <property type="match status" value="1"/>
</dbReference>
<dbReference type="PROSITE" id="PS50011">
    <property type="entry name" value="PROTEIN_KINASE_DOM"/>
    <property type="match status" value="1"/>
</dbReference>
<dbReference type="PANTHER" id="PTHR24347">
    <property type="entry name" value="SERINE/THREONINE-PROTEIN KINASE"/>
    <property type="match status" value="1"/>
</dbReference>
<dbReference type="InterPro" id="IPR013543">
    <property type="entry name" value="Ca/CaM-dep_prot_kinase-assoc"/>
</dbReference>
<dbReference type="SUPFAM" id="SSF56112">
    <property type="entry name" value="Protein kinase-like (PK-like)"/>
    <property type="match status" value="1"/>
</dbReference>
<dbReference type="FunFam" id="3.10.450.50:FF:000001">
    <property type="entry name" value="calcium/calmodulin-dependent protein kinase type II subunit gamma isoform X1"/>
    <property type="match status" value="1"/>
</dbReference>
<evidence type="ECO:0000256" key="8">
    <source>
        <dbReference type="ARBA" id="ARBA00022840"/>
    </source>
</evidence>
<comment type="subunit">
    <text evidence="13">CAMK2 is composed of four different chains: alpha, beta, gamma, and delta. The different isoforms assemble into homo- or heteromultimeric holoenzymes composed of 8 to 12 subunits.</text>
</comment>
<evidence type="ECO:0000313" key="18">
    <source>
        <dbReference type="Proteomes" id="UP000694580"/>
    </source>
</evidence>
<comment type="catalytic activity">
    <reaction evidence="11">
        <text>L-seryl-[protein] + ATP = O-phospho-L-seryl-[protein] + ADP + H(+)</text>
        <dbReference type="Rhea" id="RHEA:17989"/>
        <dbReference type="Rhea" id="RHEA-COMP:9863"/>
        <dbReference type="Rhea" id="RHEA-COMP:11604"/>
        <dbReference type="ChEBI" id="CHEBI:15378"/>
        <dbReference type="ChEBI" id="CHEBI:29999"/>
        <dbReference type="ChEBI" id="CHEBI:30616"/>
        <dbReference type="ChEBI" id="CHEBI:83421"/>
        <dbReference type="ChEBI" id="CHEBI:456216"/>
        <dbReference type="EC" id="2.7.11.17"/>
    </reaction>
</comment>
<evidence type="ECO:0000256" key="10">
    <source>
        <dbReference type="ARBA" id="ARBA00047307"/>
    </source>
</evidence>
<dbReference type="EC" id="2.7.11.17" evidence="2"/>
<evidence type="ECO:0000256" key="7">
    <source>
        <dbReference type="ARBA" id="ARBA00022777"/>
    </source>
</evidence>
<dbReference type="GO" id="GO:0005524">
    <property type="term" value="F:ATP binding"/>
    <property type="evidence" value="ECO:0007669"/>
    <property type="project" value="UniProtKB-UniRule"/>
</dbReference>
<reference evidence="17" key="3">
    <citation type="submission" date="2025-09" db="UniProtKB">
        <authorList>
            <consortium name="Ensembl"/>
        </authorList>
    </citation>
    <scope>IDENTIFICATION</scope>
</reference>
<feature type="compositionally biased region" description="Pro residues" evidence="15">
    <location>
        <begin position="441"/>
        <end position="458"/>
    </location>
</feature>
<dbReference type="InterPro" id="IPR000719">
    <property type="entry name" value="Prot_kinase_dom"/>
</dbReference>
<dbReference type="Gene3D" id="3.10.450.50">
    <property type="match status" value="1"/>
</dbReference>
<keyword evidence="6 14" id="KW-0547">Nucleotide-binding</keyword>
<dbReference type="Pfam" id="PF00069">
    <property type="entry name" value="Pkinase"/>
    <property type="match status" value="1"/>
</dbReference>
<dbReference type="CDD" id="cd14086">
    <property type="entry name" value="STKc_CaMKII"/>
    <property type="match status" value="1"/>
</dbReference>
<dbReference type="GO" id="GO:0043226">
    <property type="term" value="C:organelle"/>
    <property type="evidence" value="ECO:0007669"/>
    <property type="project" value="UniProtKB-ARBA"/>
</dbReference>
<comment type="similarity">
    <text evidence="1">Belongs to the protein kinase superfamily. CAMK Ser/Thr protein kinase family. CaMK subfamily.</text>
</comment>
<dbReference type="Gene3D" id="1.10.510.10">
    <property type="entry name" value="Transferase(Phosphotransferase) domain 1"/>
    <property type="match status" value="1"/>
</dbReference>
<dbReference type="InterPro" id="IPR008271">
    <property type="entry name" value="Ser/Thr_kinase_AS"/>
</dbReference>
<keyword evidence="5" id="KW-0808">Transferase</keyword>
<protein>
    <recommendedName>
        <fullName evidence="2">calcium/calmodulin-dependent protein kinase</fullName>
        <ecNumber evidence="2">2.7.11.17</ecNumber>
    </recommendedName>
</protein>
<evidence type="ECO:0000256" key="11">
    <source>
        <dbReference type="ARBA" id="ARBA00047430"/>
    </source>
</evidence>
<evidence type="ECO:0000256" key="13">
    <source>
        <dbReference type="ARBA" id="ARBA00064333"/>
    </source>
</evidence>
<evidence type="ECO:0000256" key="9">
    <source>
        <dbReference type="ARBA" id="ARBA00022860"/>
    </source>
</evidence>
<keyword evidence="4" id="KW-0597">Phosphoprotein</keyword>
<dbReference type="PROSITE" id="PS00107">
    <property type="entry name" value="PROTEIN_KINASE_ATP"/>
    <property type="match status" value="1"/>
</dbReference>
<keyword evidence="9" id="KW-0112">Calmodulin-binding</keyword>
<dbReference type="GO" id="GO:0005516">
    <property type="term" value="F:calmodulin binding"/>
    <property type="evidence" value="ECO:0007669"/>
    <property type="project" value="UniProtKB-KW"/>
</dbReference>
<evidence type="ECO:0000256" key="3">
    <source>
        <dbReference type="ARBA" id="ARBA00022527"/>
    </source>
</evidence>
<gene>
    <name evidence="17" type="primary">camk2b1</name>
</gene>
<dbReference type="SUPFAM" id="SSF54427">
    <property type="entry name" value="NTF2-like"/>
    <property type="match status" value="1"/>
</dbReference>
<dbReference type="GeneTree" id="ENSGT00940000158973"/>
<dbReference type="FunFam" id="3.30.200.20:FF:000002">
    <property type="entry name" value="Calcium/calmodulin-dependent protein kinase type II subunit delta isoform 2"/>
    <property type="match status" value="1"/>
</dbReference>
<keyword evidence="18" id="KW-1185">Reference proteome</keyword>
<reference evidence="17" key="2">
    <citation type="submission" date="2025-08" db="UniProtKB">
        <authorList>
            <consortium name="Ensembl"/>
        </authorList>
    </citation>
    <scope>IDENTIFICATION</scope>
</reference>
<evidence type="ECO:0000256" key="5">
    <source>
        <dbReference type="ARBA" id="ARBA00022679"/>
    </source>
</evidence>
<comment type="catalytic activity">
    <reaction evidence="10">
        <text>L-threonyl-[protein] + ATP = O-phospho-L-threonyl-[protein] + ADP + H(+)</text>
        <dbReference type="Rhea" id="RHEA:46608"/>
        <dbReference type="Rhea" id="RHEA-COMP:11060"/>
        <dbReference type="Rhea" id="RHEA-COMP:11605"/>
        <dbReference type="ChEBI" id="CHEBI:15378"/>
        <dbReference type="ChEBI" id="CHEBI:30013"/>
        <dbReference type="ChEBI" id="CHEBI:30616"/>
        <dbReference type="ChEBI" id="CHEBI:61977"/>
        <dbReference type="ChEBI" id="CHEBI:456216"/>
        <dbReference type="EC" id="2.7.11.17"/>
    </reaction>
</comment>
<dbReference type="Gene3D" id="3.30.200.20">
    <property type="entry name" value="Phosphorylase Kinase, domain 1"/>
    <property type="match status" value="1"/>
</dbReference>
<evidence type="ECO:0000256" key="4">
    <source>
        <dbReference type="ARBA" id="ARBA00022553"/>
    </source>
</evidence>
<dbReference type="InterPro" id="IPR011009">
    <property type="entry name" value="Kinase-like_dom_sf"/>
</dbReference>
<dbReference type="InterPro" id="IPR032710">
    <property type="entry name" value="NTF2-like_dom_sf"/>
</dbReference>
<dbReference type="FunFam" id="1.10.510.10:FF:000001">
    <property type="entry name" value="Calcium/calmodulin-dependent protein kinase type II subunit delta"/>
    <property type="match status" value="1"/>
</dbReference>
<dbReference type="SMART" id="SM00220">
    <property type="entry name" value="S_TKc"/>
    <property type="match status" value="1"/>
</dbReference>
<name>A0AAY4CSZ3_9TELE</name>
<evidence type="ECO:0000256" key="15">
    <source>
        <dbReference type="SAM" id="MobiDB-lite"/>
    </source>
</evidence>
<reference evidence="17 18" key="1">
    <citation type="submission" date="2020-06" db="EMBL/GenBank/DDBJ databases">
        <authorList>
            <consortium name="Wellcome Sanger Institute Data Sharing"/>
        </authorList>
    </citation>
    <scope>NUCLEOTIDE SEQUENCE [LARGE SCALE GENOMIC DNA]</scope>
</reference>
<organism evidence="17 18">
    <name type="scientific">Denticeps clupeoides</name>
    <name type="common">denticle herring</name>
    <dbReference type="NCBI Taxonomy" id="299321"/>
    <lineage>
        <taxon>Eukaryota</taxon>
        <taxon>Metazoa</taxon>
        <taxon>Chordata</taxon>
        <taxon>Craniata</taxon>
        <taxon>Vertebrata</taxon>
        <taxon>Euteleostomi</taxon>
        <taxon>Actinopterygii</taxon>
        <taxon>Neopterygii</taxon>
        <taxon>Teleostei</taxon>
        <taxon>Clupei</taxon>
        <taxon>Clupeiformes</taxon>
        <taxon>Denticipitoidei</taxon>
        <taxon>Denticipitidae</taxon>
        <taxon>Denticeps</taxon>
    </lineage>
</organism>
<evidence type="ECO:0000259" key="16">
    <source>
        <dbReference type="PROSITE" id="PS50011"/>
    </source>
</evidence>
<evidence type="ECO:0000256" key="2">
    <source>
        <dbReference type="ARBA" id="ARBA00012434"/>
    </source>
</evidence>
<sequence length="598" mass="66450">MATTTCTRFTDEYQLYEELGKGAFSVVRRCVKLCTGQEYAAKIINTKKLNARDHQKLEREARICRLLKHPNIVRLHDSISEEGFHYLLFDLVTGGELFEDIVAREYYSEADASHCIQQILEAVLHCHQMGVVHRDLKPENLLLASKCKNAAVKLADFGLAIEVQGDQQAWFGFAGTPGYLSPEVLRKEAYGKPVDIWACGVILYILLVGYPPFWDEDQHKLYQQIKAGAYDFPSPEWDTVTPEAKNLINQMLTINPAKRITAQEALKHPWVCQRSTVASMMHRQETVECLKKFNARRKLKGAILTTMLVSRNFSGKRNITFQKCLTSPQSNSTKNSIVTSPKGNLPSPALVFTSSPPFLSSPSSSSLTPLVMLAAPCDPCTHSAPPLWSRDLTPYPQLVFLLSISTPPPVLPLPATKFSDLLGSVRRSSGPMADGEGAAASPPPAVLSTPSPPPPQPSANPLQTARKQEIIKITEQLIEAINNGDFEAYAKICDPGLTSFEPEALGNLVEGMDFHRFYFENLLSKNSKPIHTTILNPHVHLIGEDAACIAYIRLTQYVDGQGRPRSSQSEETRVWHRRDSKWQNVHFHCSGAPAAPLQ</sequence>
<feature type="region of interest" description="Disordered" evidence="15">
    <location>
        <begin position="426"/>
        <end position="463"/>
    </location>
</feature>
<comment type="function">
    <text evidence="12">CaM-kinase II (CAMK2) is a prominent kinase in the central nervous system.</text>
</comment>
<dbReference type="Ensembl" id="ENSDCDT00010044306.1">
    <property type="protein sequence ID" value="ENSDCDP00010035446.1"/>
    <property type="gene ID" value="ENSDCDG00010019445.1"/>
</dbReference>
<keyword evidence="3" id="KW-0723">Serine/threonine-protein kinase</keyword>
<keyword evidence="7" id="KW-0418">Kinase</keyword>
<dbReference type="Proteomes" id="UP000694580">
    <property type="component" value="Chromosome 11"/>
</dbReference>
<evidence type="ECO:0000256" key="1">
    <source>
        <dbReference type="ARBA" id="ARBA00005354"/>
    </source>
</evidence>
<feature type="binding site" evidence="14">
    <location>
        <position position="42"/>
    </location>
    <ligand>
        <name>ATP</name>
        <dbReference type="ChEBI" id="CHEBI:30616"/>
    </ligand>
</feature>
<keyword evidence="8 14" id="KW-0067">ATP-binding</keyword>